<evidence type="ECO:0000256" key="1">
    <source>
        <dbReference type="SAM" id="SignalP"/>
    </source>
</evidence>
<sequence length="312" mass="31091">MLSLVLLGCVCFGTLVSCTGPGSCTGAGACSGQGSGSGTGTCTGANSCSGVKSGGGQRSCTAESSCSGEESGSGIGSCTGATSCGGPKSGGGTGSCTGAGSCKGAQSGGGTGSCTGEGSCRGARSGGGTGSCTGAGSCSTPDSVGLISFVVLFMAILVSPESAFPMFLSSEDPLDSSSHCVIILSAILLVCMIQLMHCDDEKSQPSKNENNSTSSVSSIDSIIQNIGQIIIISSVNMIICITQSLACGKVKREVPRESPTEEAELKLKEARTFINYFRLLCSLSELPGVDIFMKSVDKVKSDNGPSNLLSIY</sequence>
<feature type="non-terminal residue" evidence="2">
    <location>
        <position position="312"/>
    </location>
</feature>
<protein>
    <submittedName>
        <fullName evidence="2">Uncharacterized protein</fullName>
    </submittedName>
</protein>
<organism evidence="2 3">
    <name type="scientific">Brenthis ino</name>
    <name type="common">lesser marbled fritillary</name>
    <dbReference type="NCBI Taxonomy" id="405034"/>
    <lineage>
        <taxon>Eukaryota</taxon>
        <taxon>Metazoa</taxon>
        <taxon>Ecdysozoa</taxon>
        <taxon>Arthropoda</taxon>
        <taxon>Hexapoda</taxon>
        <taxon>Insecta</taxon>
        <taxon>Pterygota</taxon>
        <taxon>Neoptera</taxon>
        <taxon>Endopterygota</taxon>
        <taxon>Lepidoptera</taxon>
        <taxon>Glossata</taxon>
        <taxon>Ditrysia</taxon>
        <taxon>Papilionoidea</taxon>
        <taxon>Nymphalidae</taxon>
        <taxon>Heliconiinae</taxon>
        <taxon>Argynnini</taxon>
        <taxon>Brenthis</taxon>
    </lineage>
</organism>
<dbReference type="Proteomes" id="UP000838878">
    <property type="component" value="Chromosome 1"/>
</dbReference>
<gene>
    <name evidence="2" type="ORF">BINO364_LOCUS474</name>
</gene>
<reference evidence="2" key="1">
    <citation type="submission" date="2021-12" db="EMBL/GenBank/DDBJ databases">
        <authorList>
            <person name="Martin H S."/>
        </authorList>
    </citation>
    <scope>NUCLEOTIDE SEQUENCE</scope>
</reference>
<evidence type="ECO:0000313" key="2">
    <source>
        <dbReference type="EMBL" id="CAH0713301.1"/>
    </source>
</evidence>
<proteinExistence type="predicted"/>
<keyword evidence="3" id="KW-1185">Reference proteome</keyword>
<feature type="chain" id="PRO_5035430726" evidence="1">
    <location>
        <begin position="19"/>
        <end position="312"/>
    </location>
</feature>
<dbReference type="EMBL" id="OV170221">
    <property type="protein sequence ID" value="CAH0713301.1"/>
    <property type="molecule type" value="Genomic_DNA"/>
</dbReference>
<evidence type="ECO:0000313" key="3">
    <source>
        <dbReference type="Proteomes" id="UP000838878"/>
    </source>
</evidence>
<accession>A0A8J9U3M1</accession>
<feature type="signal peptide" evidence="1">
    <location>
        <begin position="1"/>
        <end position="18"/>
    </location>
</feature>
<name>A0A8J9U3M1_9NEOP</name>
<keyword evidence="1" id="KW-0732">Signal</keyword>
<dbReference type="AlphaFoldDB" id="A0A8J9U3M1"/>